<dbReference type="Pfam" id="PF13443">
    <property type="entry name" value="HTH_26"/>
    <property type="match status" value="1"/>
</dbReference>
<dbReference type="InterPro" id="IPR036286">
    <property type="entry name" value="LexA/Signal_pep-like_sf"/>
</dbReference>
<dbReference type="InterPro" id="IPR015927">
    <property type="entry name" value="Peptidase_S24_S26A/B/C"/>
</dbReference>
<keyword evidence="6" id="KW-1185">Reference proteome</keyword>
<dbReference type="Gene3D" id="1.10.260.40">
    <property type="entry name" value="lambda repressor-like DNA-binding domains"/>
    <property type="match status" value="1"/>
</dbReference>
<sequence>MGVAENIDALLVKYDITQDNLARIAQVTPGAVTGWRKGSTPRKDAVKNICDYFNLSEDDIVSENYGLAAKEHGTMPSLPKNARPAVGMAMGLAPRLGKVHAGVFAEPEVFDESTMVQIPQFLLDEDPDSFVVSSEGDCMDKVFSVGSDLIVSRKKQPRDNSIVMASVDGCDYIVRRLRMTANTMILSPESHNPDHEDIIIRRDSEHSLEIPGVITWYQAPKELE</sequence>
<dbReference type="PANTHER" id="PTHR40661">
    <property type="match status" value="1"/>
</dbReference>
<evidence type="ECO:0000256" key="2">
    <source>
        <dbReference type="ARBA" id="ARBA00023125"/>
    </source>
</evidence>
<evidence type="ECO:0000256" key="1">
    <source>
        <dbReference type="ARBA" id="ARBA00023015"/>
    </source>
</evidence>
<dbReference type="PANTHER" id="PTHR40661:SF3">
    <property type="entry name" value="FELS-1 PROPHAGE TRANSCRIPTIONAL REGULATOR"/>
    <property type="match status" value="1"/>
</dbReference>
<comment type="caution">
    <text evidence="5">The sequence shown here is derived from an EMBL/GenBank/DDBJ whole genome shotgun (WGS) entry which is preliminary data.</text>
</comment>
<keyword evidence="2" id="KW-0238">DNA-binding</keyword>
<dbReference type="EMBL" id="JAYMFH010000001">
    <property type="protein sequence ID" value="MEC4294011.1"/>
    <property type="molecule type" value="Genomic_DNA"/>
</dbReference>
<accession>A0ABU6IW09</accession>
<reference evidence="5 6" key="1">
    <citation type="submission" date="2024-01" db="EMBL/GenBank/DDBJ databases">
        <title>novel species in genus Adlercreutzia.</title>
        <authorList>
            <person name="Liu X."/>
        </authorList>
    </citation>
    <scope>NUCLEOTIDE SEQUENCE [LARGE SCALE GENOMIC DNA]</scope>
    <source>
        <strain evidence="5 6">R22</strain>
    </source>
</reference>
<evidence type="ECO:0000259" key="4">
    <source>
        <dbReference type="PROSITE" id="PS50943"/>
    </source>
</evidence>
<dbReference type="SUPFAM" id="SSF51306">
    <property type="entry name" value="LexA/Signal peptidase"/>
    <property type="match status" value="1"/>
</dbReference>
<dbReference type="CDD" id="cd00093">
    <property type="entry name" value="HTH_XRE"/>
    <property type="match status" value="1"/>
</dbReference>
<dbReference type="InterPro" id="IPR001387">
    <property type="entry name" value="Cro/C1-type_HTH"/>
</dbReference>
<dbReference type="Proteomes" id="UP001343724">
    <property type="component" value="Unassembled WGS sequence"/>
</dbReference>
<dbReference type="InterPro" id="IPR010982">
    <property type="entry name" value="Lambda_DNA-bd_dom_sf"/>
</dbReference>
<dbReference type="InterPro" id="IPR039418">
    <property type="entry name" value="LexA-like"/>
</dbReference>
<dbReference type="SMART" id="SM00530">
    <property type="entry name" value="HTH_XRE"/>
    <property type="match status" value="1"/>
</dbReference>
<feature type="domain" description="HTH cro/C1-type" evidence="4">
    <location>
        <begin position="7"/>
        <end position="60"/>
    </location>
</feature>
<keyword evidence="3" id="KW-0804">Transcription</keyword>
<evidence type="ECO:0000256" key="3">
    <source>
        <dbReference type="ARBA" id="ARBA00023163"/>
    </source>
</evidence>
<gene>
    <name evidence="5" type="ORF">VJ920_01640</name>
</gene>
<keyword evidence="1" id="KW-0805">Transcription regulation</keyword>
<dbReference type="PROSITE" id="PS50943">
    <property type="entry name" value="HTH_CROC1"/>
    <property type="match status" value="1"/>
</dbReference>
<proteinExistence type="predicted"/>
<dbReference type="Pfam" id="PF00717">
    <property type="entry name" value="Peptidase_S24"/>
    <property type="match status" value="1"/>
</dbReference>
<dbReference type="Gene3D" id="2.10.109.10">
    <property type="entry name" value="Umud Fragment, subunit A"/>
    <property type="match status" value="1"/>
</dbReference>
<dbReference type="SUPFAM" id="SSF47413">
    <property type="entry name" value="lambda repressor-like DNA-binding domains"/>
    <property type="match status" value="1"/>
</dbReference>
<protein>
    <submittedName>
        <fullName evidence="5">XRE family transcriptional regulator</fullName>
    </submittedName>
</protein>
<name>A0ABU6IW09_9ACTN</name>
<dbReference type="RefSeq" id="WP_326454251.1">
    <property type="nucleotide sequence ID" value="NZ_JAYMFH010000001.1"/>
</dbReference>
<organism evidence="5 6">
    <name type="scientific">Adlercreutzia shanghongiae</name>
    <dbReference type="NCBI Taxonomy" id="3111773"/>
    <lineage>
        <taxon>Bacteria</taxon>
        <taxon>Bacillati</taxon>
        <taxon>Actinomycetota</taxon>
        <taxon>Coriobacteriia</taxon>
        <taxon>Eggerthellales</taxon>
        <taxon>Eggerthellaceae</taxon>
        <taxon>Adlercreutzia</taxon>
    </lineage>
</organism>
<evidence type="ECO:0000313" key="5">
    <source>
        <dbReference type="EMBL" id="MEC4294011.1"/>
    </source>
</evidence>
<dbReference type="CDD" id="cd06529">
    <property type="entry name" value="S24_LexA-like"/>
    <property type="match status" value="1"/>
</dbReference>
<evidence type="ECO:0000313" key="6">
    <source>
        <dbReference type="Proteomes" id="UP001343724"/>
    </source>
</evidence>